<evidence type="ECO:0000313" key="10">
    <source>
        <dbReference type="EMBL" id="CDG47372.1"/>
    </source>
</evidence>
<gene>
    <name evidence="8 10" type="primary">feoC</name>
    <name evidence="10" type="ORF">SCTVLC_0616</name>
</gene>
<evidence type="ECO:0000259" key="9">
    <source>
        <dbReference type="Pfam" id="PF09012"/>
    </source>
</evidence>
<evidence type="ECO:0000256" key="4">
    <source>
        <dbReference type="ARBA" id="ARBA00023014"/>
    </source>
</evidence>
<evidence type="ECO:0000256" key="7">
    <source>
        <dbReference type="ARBA" id="ARBA00023163"/>
    </source>
</evidence>
<feature type="binding site" evidence="8">
    <location>
        <position position="56"/>
    </location>
    <ligand>
        <name>iron-sulfur cluster</name>
        <dbReference type="ChEBI" id="CHEBI:30408"/>
    </ligand>
</feature>
<comment type="similarity">
    <text evidence="8">Belongs to the FeoC family.</text>
</comment>
<keyword evidence="6 8" id="KW-0238">DNA-binding</keyword>
<dbReference type="Gene3D" id="1.10.10.10">
    <property type="entry name" value="Winged helix-like DNA-binding domain superfamily/Winged helix DNA-binding domain"/>
    <property type="match status" value="1"/>
</dbReference>
<sequence length="78" mass="8401">MTSLLQVRDALALHGNVQAQQLSRLLGAPAPLVQAMLERLTAMGKVMRIEQDNNTCLSGSCKSCPQGQGCSTVVYRLK</sequence>
<evidence type="ECO:0000256" key="5">
    <source>
        <dbReference type="ARBA" id="ARBA00023015"/>
    </source>
</evidence>
<dbReference type="GO" id="GO:0005506">
    <property type="term" value="F:iron ion binding"/>
    <property type="evidence" value="ECO:0007669"/>
    <property type="project" value="UniProtKB-UniRule"/>
</dbReference>
<protein>
    <recommendedName>
        <fullName evidence="8">Probable [Fe-S]-dependent transcriptional repressor</fullName>
    </recommendedName>
</protein>
<dbReference type="InterPro" id="IPR015102">
    <property type="entry name" value="Tscrpt_reg_HTH_FeoC"/>
</dbReference>
<dbReference type="GeneID" id="93737806"/>
<dbReference type="InterPro" id="IPR023732">
    <property type="entry name" value="FeoC"/>
</dbReference>
<keyword evidence="5 8" id="KW-0805">Transcription regulation</keyword>
<keyword evidence="2 8" id="KW-0479">Metal-binding</keyword>
<evidence type="ECO:0000256" key="6">
    <source>
        <dbReference type="ARBA" id="ARBA00023125"/>
    </source>
</evidence>
<dbReference type="RefSeq" id="WP_006709014.1">
    <property type="nucleotide sequence ID" value="NZ_FR904231.1"/>
</dbReference>
<evidence type="ECO:0000256" key="8">
    <source>
        <dbReference type="HAMAP-Rule" id="MF_01586"/>
    </source>
</evidence>
<feature type="binding site" evidence="8">
    <location>
        <position position="70"/>
    </location>
    <ligand>
        <name>iron-sulfur cluster</name>
        <dbReference type="ChEBI" id="CHEBI:30408"/>
    </ligand>
</feature>
<keyword evidence="3 8" id="KW-0408">Iron</keyword>
<feature type="binding site" evidence="8">
    <location>
        <position position="64"/>
    </location>
    <ligand>
        <name>iron-sulfur cluster</name>
        <dbReference type="ChEBI" id="CHEBI:30408"/>
    </ligand>
</feature>
<dbReference type="Pfam" id="PF09012">
    <property type="entry name" value="FeoC"/>
    <property type="match status" value="1"/>
</dbReference>
<accession>A0A068RCJ0</accession>
<feature type="domain" description="Transcriptional regulator HTH-type FeoC" evidence="9">
    <location>
        <begin position="3"/>
        <end position="76"/>
    </location>
</feature>
<reference evidence="10" key="1">
    <citation type="submission" date="2013-06" db="EMBL/GenBank/DDBJ databases">
        <authorList>
            <person name="Mazano-Marin A."/>
        </authorList>
    </citation>
    <scope>NUCLEOTIDE SEQUENCE</scope>
    <source>
        <strain evidence="10">SCt-VLC</strain>
    </source>
</reference>
<dbReference type="HAMAP" id="MF_01586">
    <property type="entry name" value="FeoC"/>
    <property type="match status" value="1"/>
</dbReference>
<name>A0A068RCJ0_9GAMM</name>
<dbReference type="OrthoDB" id="6903254at2"/>
<evidence type="ECO:0000256" key="1">
    <source>
        <dbReference type="ARBA" id="ARBA00022491"/>
    </source>
</evidence>
<keyword evidence="4 8" id="KW-0411">Iron-sulfur</keyword>
<keyword evidence="1 8" id="KW-0678">Repressor</keyword>
<keyword evidence="7 8" id="KW-0804">Transcription</keyword>
<organism evidence="10">
    <name type="scientific">Serratia symbiotica SCt-VLC</name>
    <dbReference type="NCBI Taxonomy" id="1347341"/>
    <lineage>
        <taxon>Bacteria</taxon>
        <taxon>Pseudomonadati</taxon>
        <taxon>Pseudomonadota</taxon>
        <taxon>Gammaproteobacteria</taxon>
        <taxon>Enterobacterales</taxon>
        <taxon>Yersiniaceae</taxon>
        <taxon>Serratia</taxon>
        <taxon>Serratia symbiotica</taxon>
    </lineage>
</organism>
<feature type="binding site" evidence="8">
    <location>
        <position position="61"/>
    </location>
    <ligand>
        <name>iron-sulfur cluster</name>
        <dbReference type="ChEBI" id="CHEBI:30408"/>
    </ligand>
</feature>
<evidence type="ECO:0000256" key="3">
    <source>
        <dbReference type="ARBA" id="ARBA00023004"/>
    </source>
</evidence>
<evidence type="ECO:0000256" key="2">
    <source>
        <dbReference type="ARBA" id="ARBA00022723"/>
    </source>
</evidence>
<proteinExistence type="inferred from homology"/>
<dbReference type="EMBL" id="FR904231">
    <property type="protein sequence ID" value="CDG47372.1"/>
    <property type="molecule type" value="Genomic_DNA"/>
</dbReference>
<reference evidence="10" key="2">
    <citation type="journal article" date="2014" name="Genome Biol. Evol.">
        <title>Settling down: the genome of Serratia symbiotica from the aphid Cinara tujafilina zooms in on the process of accommodation to a cooperative intracellular life.</title>
        <authorList>
            <person name="Manzano-Marin A."/>
            <person name="Latorre A."/>
        </authorList>
    </citation>
    <scope>NUCLEOTIDE SEQUENCE</scope>
    <source>
        <strain evidence="10">SCt-VLC</strain>
    </source>
</reference>
<comment type="function">
    <text evidence="8">May function as a transcriptional regulator that controls feoABC expression.</text>
</comment>
<dbReference type="GO" id="GO:0003677">
    <property type="term" value="F:DNA binding"/>
    <property type="evidence" value="ECO:0007669"/>
    <property type="project" value="UniProtKB-KW"/>
</dbReference>
<dbReference type="AlphaFoldDB" id="A0A068RCJ0"/>
<dbReference type="InterPro" id="IPR036388">
    <property type="entry name" value="WH-like_DNA-bd_sf"/>
</dbReference>
<dbReference type="SUPFAM" id="SSF46785">
    <property type="entry name" value="Winged helix' DNA-binding domain"/>
    <property type="match status" value="1"/>
</dbReference>
<dbReference type="GO" id="GO:0051536">
    <property type="term" value="F:iron-sulfur cluster binding"/>
    <property type="evidence" value="ECO:0007669"/>
    <property type="project" value="UniProtKB-KW"/>
</dbReference>
<dbReference type="InterPro" id="IPR036390">
    <property type="entry name" value="WH_DNA-bd_sf"/>
</dbReference>